<dbReference type="AlphaFoldDB" id="A0A448STJ1"/>
<dbReference type="Proteomes" id="UP000270487">
    <property type="component" value="Chromosome"/>
</dbReference>
<name>A0A448STJ1_SERFO</name>
<protein>
    <recommendedName>
        <fullName evidence="3">DUF4762 domain-containing protein</fullName>
    </recommendedName>
</protein>
<gene>
    <name evidence="1" type="ORF">NCTC13193_03181</name>
</gene>
<organism evidence="1 2">
    <name type="scientific">Serratia fonticola</name>
    <dbReference type="NCBI Taxonomy" id="47917"/>
    <lineage>
        <taxon>Bacteria</taxon>
        <taxon>Pseudomonadati</taxon>
        <taxon>Pseudomonadota</taxon>
        <taxon>Gammaproteobacteria</taxon>
        <taxon>Enterobacterales</taxon>
        <taxon>Yersiniaceae</taxon>
        <taxon>Serratia</taxon>
    </lineage>
</organism>
<evidence type="ECO:0008006" key="3">
    <source>
        <dbReference type="Google" id="ProtNLM"/>
    </source>
</evidence>
<proteinExistence type="predicted"/>
<dbReference type="EMBL" id="LR134492">
    <property type="protein sequence ID" value="VEI70971.1"/>
    <property type="molecule type" value="Genomic_DNA"/>
</dbReference>
<reference evidence="1 2" key="1">
    <citation type="submission" date="2018-12" db="EMBL/GenBank/DDBJ databases">
        <authorList>
            <consortium name="Pathogen Informatics"/>
        </authorList>
    </citation>
    <scope>NUCLEOTIDE SEQUENCE [LARGE SCALE GENOMIC DNA]</scope>
    <source>
        <strain evidence="1 2">NCTC13193</strain>
    </source>
</reference>
<sequence length="59" mass="6731">MKKLNTSEASKIVGGHQYICTTHYEQWGPGKCFRVEHCKDKFGYGEDIAHSRVSCENPK</sequence>
<accession>A0A448STJ1</accession>
<evidence type="ECO:0000313" key="2">
    <source>
        <dbReference type="Proteomes" id="UP000270487"/>
    </source>
</evidence>
<evidence type="ECO:0000313" key="1">
    <source>
        <dbReference type="EMBL" id="VEI70971.1"/>
    </source>
</evidence>